<dbReference type="AlphaFoldDB" id="A0AA95GD10"/>
<organism evidence="3 4">
    <name type="scientific">Arsenophonus nasoniae</name>
    <name type="common">son-killer infecting Nasonia vitripennis</name>
    <dbReference type="NCBI Taxonomy" id="638"/>
    <lineage>
        <taxon>Bacteria</taxon>
        <taxon>Pseudomonadati</taxon>
        <taxon>Pseudomonadota</taxon>
        <taxon>Gammaproteobacteria</taxon>
        <taxon>Enterobacterales</taxon>
        <taxon>Morganellaceae</taxon>
        <taxon>Arsenophonus</taxon>
    </lineage>
</organism>
<feature type="region of interest" description="Disordered" evidence="1">
    <location>
        <begin position="190"/>
        <end position="350"/>
    </location>
</feature>
<sequence length="350" mass="36307">MKLIYKLIPFLIVNIAWAYDIQPDYVADNNVHFAGTATIKSNMPIGSRITGPIEGQMSTKVHGRCSKNNIRILARISDYNSYVDTCNGKKIYATGTPGIGYAINDHQHNTADHDSWFMWGMLKNNTDYVTGKMGGYVGVSFYKTGDIQPDATITNFNLAKFYLRCLGGNPGPSRLMATLKFVGRLTMKVEQDNNSGSNNGGWNNSGQGGNGNNGGSNNGGWNNGGQGGNGNNGGSNNGGWNNGGQGGNGNNGGSNNGGWNNGGQGGNGNNGGSNNGGWNNGGQGGNGNNGGSNNGGQGGNNNNGGSNSSGQGGNNNNGGSNNDGQRDNNPNNNNNNNNSNSNNSNIWPTH</sequence>
<evidence type="ECO:0000313" key="3">
    <source>
        <dbReference type="EMBL" id="WGL94798.1"/>
    </source>
</evidence>
<protein>
    <submittedName>
        <fullName evidence="3">Uncharacterized protein</fullName>
    </submittedName>
</protein>
<proteinExistence type="predicted"/>
<dbReference type="RefSeq" id="WP_280628963.1">
    <property type="nucleotide sequence ID" value="NZ_CP123498.1"/>
</dbReference>
<evidence type="ECO:0000256" key="1">
    <source>
        <dbReference type="SAM" id="MobiDB-lite"/>
    </source>
</evidence>
<dbReference type="Proteomes" id="UP001177597">
    <property type="component" value="Chromosome"/>
</dbReference>
<gene>
    <name evidence="3" type="ORF">QE207_14030</name>
</gene>
<dbReference type="EMBL" id="CP123498">
    <property type="protein sequence ID" value="WGL94798.1"/>
    <property type="molecule type" value="Genomic_DNA"/>
</dbReference>
<feature type="compositionally biased region" description="Low complexity" evidence="1">
    <location>
        <begin position="317"/>
        <end position="350"/>
    </location>
</feature>
<feature type="chain" id="PRO_5041672290" evidence="2">
    <location>
        <begin position="19"/>
        <end position="350"/>
    </location>
</feature>
<feature type="signal peptide" evidence="2">
    <location>
        <begin position="1"/>
        <end position="18"/>
    </location>
</feature>
<feature type="compositionally biased region" description="Gly residues" evidence="1">
    <location>
        <begin position="206"/>
        <end position="302"/>
    </location>
</feature>
<accession>A0AA95GD10</accession>
<name>A0AA95GD10_9GAMM</name>
<reference evidence="3" key="1">
    <citation type="submission" date="2023-04" db="EMBL/GenBank/DDBJ databases">
        <title>Genome dynamics across the evolutionary transition to endosymbiosis.</title>
        <authorList>
            <person name="Siozios S."/>
            <person name="Nadal-Jimenez P."/>
            <person name="Azagi T."/>
            <person name="Sprong H."/>
            <person name="Frost C.L."/>
            <person name="Parratt S.R."/>
            <person name="Taylor G."/>
            <person name="Brettell L."/>
            <person name="Lew K.C."/>
            <person name="Croft L."/>
            <person name="King K.C."/>
            <person name="Brockhurst M.A."/>
            <person name="Hypsa V."/>
            <person name="Novakova E."/>
            <person name="Darby A.C."/>
            <person name="Hurst G.D.D."/>
        </authorList>
    </citation>
    <scope>NUCLEOTIDE SEQUENCE</scope>
    <source>
        <strain evidence="3">AIh</strain>
    </source>
</reference>
<keyword evidence="2" id="KW-0732">Signal</keyword>
<evidence type="ECO:0000256" key="2">
    <source>
        <dbReference type="SAM" id="SignalP"/>
    </source>
</evidence>
<dbReference type="Gene3D" id="2.60.40.3310">
    <property type="match status" value="1"/>
</dbReference>
<evidence type="ECO:0000313" key="4">
    <source>
        <dbReference type="Proteomes" id="UP001177597"/>
    </source>
</evidence>
<feature type="compositionally biased region" description="Low complexity" evidence="1">
    <location>
        <begin position="193"/>
        <end position="205"/>
    </location>
</feature>